<dbReference type="PIRSF" id="PIRSF003033">
    <property type="entry name" value="Ku70"/>
    <property type="match status" value="1"/>
</dbReference>
<dbReference type="PANTHER" id="PTHR12604">
    <property type="entry name" value="KU AUTOANTIGEN DNA HELICASE"/>
    <property type="match status" value="1"/>
</dbReference>
<feature type="domain" description="Ku" evidence="12">
    <location>
        <begin position="287"/>
        <end position="431"/>
    </location>
</feature>
<evidence type="ECO:0000256" key="6">
    <source>
        <dbReference type="ARBA" id="ARBA00022806"/>
    </source>
</evidence>
<comment type="caution">
    <text evidence="13">The sequence shown here is derived from an EMBL/GenBank/DDBJ whole genome shotgun (WGS) entry which is preliminary data.</text>
</comment>
<keyword evidence="10" id="KW-0234">DNA repair</keyword>
<keyword evidence="5" id="KW-0378">Hydrolase</keyword>
<proteinExistence type="inferred from homology"/>
<dbReference type="GO" id="GO:0003678">
    <property type="term" value="F:DNA helicase activity"/>
    <property type="evidence" value="ECO:0007669"/>
    <property type="project" value="InterPro"/>
</dbReference>
<keyword evidence="8" id="KW-0238">DNA-binding</keyword>
<dbReference type="GO" id="GO:0000723">
    <property type="term" value="P:telomere maintenance"/>
    <property type="evidence" value="ECO:0007669"/>
    <property type="project" value="InterPro"/>
</dbReference>
<keyword evidence="4" id="KW-0227">DNA damage</keyword>
<dbReference type="SMART" id="SM00559">
    <property type="entry name" value="Ku78"/>
    <property type="match status" value="1"/>
</dbReference>
<evidence type="ECO:0000256" key="9">
    <source>
        <dbReference type="ARBA" id="ARBA00023172"/>
    </source>
</evidence>
<keyword evidence="14" id="KW-1185">Reference proteome</keyword>
<name>A0A0L7LLF0_OPEBR</name>
<dbReference type="Gene3D" id="2.40.290.10">
    <property type="match status" value="1"/>
</dbReference>
<dbReference type="SUPFAM" id="SSF53300">
    <property type="entry name" value="vWA-like"/>
    <property type="match status" value="1"/>
</dbReference>
<dbReference type="InterPro" id="IPR006164">
    <property type="entry name" value="DNA_bd_Ku70/Ku80"/>
</dbReference>
<dbReference type="Gene3D" id="3.40.50.410">
    <property type="entry name" value="von Willebrand factor, type A domain"/>
    <property type="match status" value="1"/>
</dbReference>
<dbReference type="InterPro" id="IPR027388">
    <property type="entry name" value="Ku70_bridge/pillars_dom_sf"/>
</dbReference>
<evidence type="ECO:0000256" key="2">
    <source>
        <dbReference type="ARBA" id="ARBA00005240"/>
    </source>
</evidence>
<dbReference type="PANTHER" id="PTHR12604:SF2">
    <property type="entry name" value="X-RAY REPAIR CROSS-COMPLEMENTING PROTEIN 6"/>
    <property type="match status" value="1"/>
</dbReference>
<sequence length="589" mass="66483">MDSDSDEESAAAYRGIPATIILINVYDQKTGEISHAATCRMIRQYLRQSRSQYVAVCLFGTEIDDDASMLGDKNVIDIFPLTIPTLEDYKKLQNTKIANVKQDKELKMSNALLHCSKLFANCKKQLSIRTVIMLMRLDTPPMQTDQMPALKRVEDLAESNVDIKLINVSETDHKADDFYIKFLINANKGKDVNLPKPTWDIQEIEKLMYQESHRHLAVARLSFEIGSGMSIGVGVYSLLRDSRQSQKTTYLDRETNAIVTSVKETMKVSTENTSPMAVDGEDERPKEVPLLKSELIYFQEYGGEKVEFTDTEMKYLKNPFGPPMLKLLGFKPASLLSKEKWFLKKGYFLFPNEGIIEGSTLAFKALHQACVKTGMVGICVLCTRVNSRPMNVALSPCSHPLGLDVDTGFDVIIIPFVENVRNLPKMDDDKEDVHISDAHKTVMKDTIEAIKFNYKPDMFEDPKIQSQCRNLEAIALNDEDIEPFVDTTKPSSEKFNGLDDDLFQEIFGPFESDAVKRPHPASTEGGNVKKVKTEIDETLLNSRLASQKVNQYTVAELRQVLKLKDIPNLPALTGLKKAELVELVYNHFQ</sequence>
<dbReference type="InterPro" id="IPR036465">
    <property type="entry name" value="vWFA_dom_sf"/>
</dbReference>
<dbReference type="AlphaFoldDB" id="A0A0L7LLF0"/>
<dbReference type="SUPFAM" id="SSF100939">
    <property type="entry name" value="SPOC domain-like"/>
    <property type="match status" value="1"/>
</dbReference>
<dbReference type="GO" id="GO:0043564">
    <property type="term" value="C:Ku70:Ku80 complex"/>
    <property type="evidence" value="ECO:0007669"/>
    <property type="project" value="InterPro"/>
</dbReference>
<evidence type="ECO:0000256" key="10">
    <source>
        <dbReference type="ARBA" id="ARBA00023204"/>
    </source>
</evidence>
<dbReference type="InterPro" id="IPR016194">
    <property type="entry name" value="SPOC-like_C_dom_sf"/>
</dbReference>
<protein>
    <submittedName>
        <fullName evidence="13">X-ray repair cross-complementing protein 5</fullName>
    </submittedName>
</protein>
<dbReference type="GO" id="GO:0006310">
    <property type="term" value="P:DNA recombination"/>
    <property type="evidence" value="ECO:0007669"/>
    <property type="project" value="UniProtKB-KW"/>
</dbReference>
<comment type="similarity">
    <text evidence="2">Belongs to the ku70 family.</text>
</comment>
<dbReference type="GO" id="GO:0016787">
    <property type="term" value="F:hydrolase activity"/>
    <property type="evidence" value="ECO:0007669"/>
    <property type="project" value="UniProtKB-KW"/>
</dbReference>
<dbReference type="InterPro" id="IPR005161">
    <property type="entry name" value="Ku_N"/>
</dbReference>
<dbReference type="GO" id="GO:0005524">
    <property type="term" value="F:ATP binding"/>
    <property type="evidence" value="ECO:0007669"/>
    <property type="project" value="UniProtKB-KW"/>
</dbReference>
<dbReference type="GO" id="GO:0006303">
    <property type="term" value="P:double-strand break repair via nonhomologous end joining"/>
    <property type="evidence" value="ECO:0007669"/>
    <property type="project" value="InterPro"/>
</dbReference>
<evidence type="ECO:0000256" key="7">
    <source>
        <dbReference type="ARBA" id="ARBA00022840"/>
    </source>
</evidence>
<evidence type="ECO:0000256" key="3">
    <source>
        <dbReference type="ARBA" id="ARBA00022741"/>
    </source>
</evidence>
<evidence type="ECO:0000259" key="12">
    <source>
        <dbReference type="SMART" id="SM00559"/>
    </source>
</evidence>
<evidence type="ECO:0000256" key="1">
    <source>
        <dbReference type="ARBA" id="ARBA00004123"/>
    </source>
</evidence>
<dbReference type="CDD" id="cd00788">
    <property type="entry name" value="KU70"/>
    <property type="match status" value="1"/>
</dbReference>
<dbReference type="GO" id="GO:0003684">
    <property type="term" value="F:damaged DNA binding"/>
    <property type="evidence" value="ECO:0007669"/>
    <property type="project" value="InterPro"/>
</dbReference>
<organism evidence="13 14">
    <name type="scientific">Operophtera brumata</name>
    <name type="common">Winter moth</name>
    <name type="synonym">Phalaena brumata</name>
    <dbReference type="NCBI Taxonomy" id="104452"/>
    <lineage>
        <taxon>Eukaryota</taxon>
        <taxon>Metazoa</taxon>
        <taxon>Ecdysozoa</taxon>
        <taxon>Arthropoda</taxon>
        <taxon>Hexapoda</taxon>
        <taxon>Insecta</taxon>
        <taxon>Pterygota</taxon>
        <taxon>Neoptera</taxon>
        <taxon>Endopterygota</taxon>
        <taxon>Lepidoptera</taxon>
        <taxon>Glossata</taxon>
        <taxon>Ditrysia</taxon>
        <taxon>Geometroidea</taxon>
        <taxon>Geometridae</taxon>
        <taxon>Larentiinae</taxon>
        <taxon>Operophtera</taxon>
    </lineage>
</organism>
<dbReference type="InterPro" id="IPR047087">
    <property type="entry name" value="KU70_core_dom"/>
</dbReference>
<dbReference type="InterPro" id="IPR005160">
    <property type="entry name" value="Ku_C"/>
</dbReference>
<evidence type="ECO:0000256" key="8">
    <source>
        <dbReference type="ARBA" id="ARBA00023125"/>
    </source>
</evidence>
<evidence type="ECO:0000256" key="4">
    <source>
        <dbReference type="ARBA" id="ARBA00022763"/>
    </source>
</evidence>
<dbReference type="Pfam" id="PF02735">
    <property type="entry name" value="Ku"/>
    <property type="match status" value="1"/>
</dbReference>
<dbReference type="Pfam" id="PF03730">
    <property type="entry name" value="Ku_C"/>
    <property type="match status" value="1"/>
</dbReference>
<dbReference type="GO" id="GO:0003690">
    <property type="term" value="F:double-stranded DNA binding"/>
    <property type="evidence" value="ECO:0007669"/>
    <property type="project" value="TreeGrafter"/>
</dbReference>
<keyword evidence="9" id="KW-0233">DNA recombination</keyword>
<reference evidence="13 14" key="1">
    <citation type="journal article" date="2015" name="Genome Biol. Evol.">
        <title>The genome of winter moth (Operophtera brumata) provides a genomic perspective on sexual dimorphism and phenology.</title>
        <authorList>
            <person name="Derks M.F."/>
            <person name="Smit S."/>
            <person name="Salis L."/>
            <person name="Schijlen E."/>
            <person name="Bossers A."/>
            <person name="Mateman C."/>
            <person name="Pijl A.S."/>
            <person name="de Ridder D."/>
            <person name="Groenen M.A."/>
            <person name="Visser M.E."/>
            <person name="Megens H.J."/>
        </authorList>
    </citation>
    <scope>NUCLEOTIDE SEQUENCE [LARGE SCALE GENOMIC DNA]</scope>
    <source>
        <strain evidence="13">WM2013NL</strain>
        <tissue evidence="13">Head and thorax</tissue>
    </source>
</reference>
<dbReference type="InterPro" id="IPR006165">
    <property type="entry name" value="Ku70"/>
</dbReference>
<evidence type="ECO:0000313" key="14">
    <source>
        <dbReference type="Proteomes" id="UP000037510"/>
    </source>
</evidence>
<dbReference type="Gene3D" id="4.10.970.10">
    <property type="entry name" value="Ku70, bridge and pillars"/>
    <property type="match status" value="1"/>
</dbReference>
<dbReference type="GO" id="GO:0042162">
    <property type="term" value="F:telomeric DNA binding"/>
    <property type="evidence" value="ECO:0007669"/>
    <property type="project" value="InterPro"/>
</dbReference>
<keyword evidence="11" id="KW-0539">Nucleus</keyword>
<evidence type="ECO:0000256" key="5">
    <source>
        <dbReference type="ARBA" id="ARBA00022801"/>
    </source>
</evidence>
<dbReference type="Pfam" id="PF03731">
    <property type="entry name" value="Ku_N"/>
    <property type="match status" value="1"/>
</dbReference>
<keyword evidence="3" id="KW-0547">Nucleotide-binding</keyword>
<accession>A0A0L7LLF0</accession>
<evidence type="ECO:0000313" key="13">
    <source>
        <dbReference type="EMBL" id="KOB76169.1"/>
    </source>
</evidence>
<evidence type="ECO:0000256" key="11">
    <source>
        <dbReference type="ARBA" id="ARBA00023242"/>
    </source>
</evidence>
<comment type="subcellular location">
    <subcellularLocation>
        <location evidence="1">Nucleus</location>
    </subcellularLocation>
</comment>
<keyword evidence="6" id="KW-0347">Helicase</keyword>
<dbReference type="NCBIfam" id="TIGR00578">
    <property type="entry name" value="ku70"/>
    <property type="match status" value="1"/>
</dbReference>
<dbReference type="Gene3D" id="1.10.1600.10">
    <property type="match status" value="1"/>
</dbReference>
<dbReference type="OrthoDB" id="3249161at2759"/>
<keyword evidence="7" id="KW-0067">ATP-binding</keyword>
<dbReference type="STRING" id="104452.A0A0L7LLF0"/>
<gene>
    <name evidence="13" type="ORF">OBRU01_03685</name>
</gene>
<dbReference type="Proteomes" id="UP000037510">
    <property type="component" value="Unassembled WGS sequence"/>
</dbReference>
<dbReference type="EMBL" id="JTDY01000700">
    <property type="protein sequence ID" value="KOB76169.1"/>
    <property type="molecule type" value="Genomic_DNA"/>
</dbReference>